<dbReference type="EMBL" id="GBXM01051739">
    <property type="protein sequence ID" value="JAH56838.1"/>
    <property type="molecule type" value="Transcribed_RNA"/>
</dbReference>
<protein>
    <submittedName>
        <fullName evidence="1">Uncharacterized protein</fullName>
    </submittedName>
</protein>
<accession>A0A0E9TVU9</accession>
<sequence length="80" mass="9040">MLQLTELHSSFTTPASTCCLDLLVGTGGFLYFSRIVGDMYCDPYLMGYCTLVHAQTYLERIHSAPNNYQIYCSFINISLI</sequence>
<evidence type="ECO:0000313" key="1">
    <source>
        <dbReference type="EMBL" id="JAH56838.1"/>
    </source>
</evidence>
<proteinExistence type="predicted"/>
<name>A0A0E9TVU9_ANGAN</name>
<reference evidence="1" key="2">
    <citation type="journal article" date="2015" name="Fish Shellfish Immunol.">
        <title>Early steps in the European eel (Anguilla anguilla)-Vibrio vulnificus interaction in the gills: Role of the RtxA13 toxin.</title>
        <authorList>
            <person name="Callol A."/>
            <person name="Pajuelo D."/>
            <person name="Ebbesson L."/>
            <person name="Teles M."/>
            <person name="MacKenzie S."/>
            <person name="Amaro C."/>
        </authorList>
    </citation>
    <scope>NUCLEOTIDE SEQUENCE</scope>
</reference>
<organism evidence="1">
    <name type="scientific">Anguilla anguilla</name>
    <name type="common">European freshwater eel</name>
    <name type="synonym">Muraena anguilla</name>
    <dbReference type="NCBI Taxonomy" id="7936"/>
    <lineage>
        <taxon>Eukaryota</taxon>
        <taxon>Metazoa</taxon>
        <taxon>Chordata</taxon>
        <taxon>Craniata</taxon>
        <taxon>Vertebrata</taxon>
        <taxon>Euteleostomi</taxon>
        <taxon>Actinopterygii</taxon>
        <taxon>Neopterygii</taxon>
        <taxon>Teleostei</taxon>
        <taxon>Anguilliformes</taxon>
        <taxon>Anguillidae</taxon>
        <taxon>Anguilla</taxon>
    </lineage>
</organism>
<reference evidence="1" key="1">
    <citation type="submission" date="2014-11" db="EMBL/GenBank/DDBJ databases">
        <authorList>
            <person name="Amaro Gonzalez C."/>
        </authorList>
    </citation>
    <scope>NUCLEOTIDE SEQUENCE</scope>
</reference>
<dbReference type="AlphaFoldDB" id="A0A0E9TVU9"/>